<evidence type="ECO:0000313" key="1">
    <source>
        <dbReference type="EMBL" id="CAH1196800.1"/>
    </source>
</evidence>
<protein>
    <recommendedName>
        <fullName evidence="3">Sporulation histidine kinase inhibitor Sda</fullName>
    </recommendedName>
</protein>
<evidence type="ECO:0000313" key="2">
    <source>
        <dbReference type="Proteomes" id="UP000838821"/>
    </source>
</evidence>
<dbReference type="Proteomes" id="UP000838821">
    <property type="component" value="Unassembled WGS sequence"/>
</dbReference>
<name>A0ABN8G1J3_9BACL</name>
<dbReference type="EMBL" id="CAKMMW010000002">
    <property type="protein sequence ID" value="CAH1196800.1"/>
    <property type="molecule type" value="Genomic_DNA"/>
</dbReference>
<reference evidence="1" key="1">
    <citation type="submission" date="2022-01" db="EMBL/GenBank/DDBJ databases">
        <authorList>
            <person name="Criscuolo A."/>
        </authorList>
    </citation>
    <scope>NUCLEOTIDE SEQUENCE</scope>
    <source>
        <strain evidence="1">CIP111891</strain>
    </source>
</reference>
<accession>A0ABN8G1J3</accession>
<evidence type="ECO:0008006" key="3">
    <source>
        <dbReference type="Google" id="ProtNLM"/>
    </source>
</evidence>
<keyword evidence="2" id="KW-1185">Reference proteome</keyword>
<comment type="caution">
    <text evidence="1">The sequence shown here is derived from an EMBL/GenBank/DDBJ whole genome shotgun (WGS) entry which is preliminary data.</text>
</comment>
<organism evidence="1 2">
    <name type="scientific">Paenibacillus allorhizoplanae</name>
    <dbReference type="NCBI Taxonomy" id="2905648"/>
    <lineage>
        <taxon>Bacteria</taxon>
        <taxon>Bacillati</taxon>
        <taxon>Bacillota</taxon>
        <taxon>Bacilli</taxon>
        <taxon>Bacillales</taxon>
        <taxon>Paenibacillaceae</taxon>
        <taxon>Paenibacillus</taxon>
    </lineage>
</organism>
<sequence length="37" mass="4525">MVLPEKLIELIKFGFYAEDADLFVHVHEDMLRDRMRF</sequence>
<proteinExistence type="predicted"/>
<gene>
    <name evidence="1" type="ORF">PAECIP111891_00959</name>
</gene>